<keyword evidence="1" id="KW-1133">Transmembrane helix</keyword>
<keyword evidence="1" id="KW-0812">Transmembrane</keyword>
<sequence length="125" mass="14031">MKKGALVRPGIYTIVEDVAAVDGGQGQQFRQLLDARYQSSRPVRVLLQHLDWAWGLSGLVVAVVLIALTGTLHRVDVLFVTGWIVPWAWAAVLALLTRSMWKAALEREKAKPITRRLWRMNTGKT</sequence>
<reference evidence="2 3" key="1">
    <citation type="submission" date="2019-04" db="EMBL/GenBank/DDBJ databases">
        <title>Friends and foes A comparative genomics study of 23 Aspergillus species from section Flavi.</title>
        <authorList>
            <consortium name="DOE Joint Genome Institute"/>
            <person name="Kjaerbolling I."/>
            <person name="Vesth T."/>
            <person name="Frisvad J.C."/>
            <person name="Nybo J.L."/>
            <person name="Theobald S."/>
            <person name="Kildgaard S."/>
            <person name="Isbrandt T."/>
            <person name="Kuo A."/>
            <person name="Sato A."/>
            <person name="Lyhne E.K."/>
            <person name="Kogle M.E."/>
            <person name="Wiebenga A."/>
            <person name="Kun R.S."/>
            <person name="Lubbers R.J."/>
            <person name="Makela M.R."/>
            <person name="Barry K."/>
            <person name="Chovatia M."/>
            <person name="Clum A."/>
            <person name="Daum C."/>
            <person name="Haridas S."/>
            <person name="He G."/>
            <person name="LaButti K."/>
            <person name="Lipzen A."/>
            <person name="Mondo S."/>
            <person name="Riley R."/>
            <person name="Salamov A."/>
            <person name="Simmons B.A."/>
            <person name="Magnuson J.K."/>
            <person name="Henrissat B."/>
            <person name="Mortensen U.H."/>
            <person name="Larsen T.O."/>
            <person name="Devries R.P."/>
            <person name="Grigoriev I.V."/>
            <person name="Machida M."/>
            <person name="Baker S.E."/>
            <person name="Andersen M.R."/>
        </authorList>
    </citation>
    <scope>NUCLEOTIDE SEQUENCE [LARGE SCALE GENOMIC DNA]</scope>
    <source>
        <strain evidence="2 3">CBS 151.66</strain>
    </source>
</reference>
<name>A0A5N5WPS5_9EURO</name>
<dbReference type="AlphaFoldDB" id="A0A5N5WPS5"/>
<keyword evidence="3" id="KW-1185">Reference proteome</keyword>
<evidence type="ECO:0000256" key="1">
    <source>
        <dbReference type="SAM" id="Phobius"/>
    </source>
</evidence>
<keyword evidence="1" id="KW-0472">Membrane</keyword>
<dbReference type="EMBL" id="ML732358">
    <property type="protein sequence ID" value="KAB8069062.1"/>
    <property type="molecule type" value="Genomic_DNA"/>
</dbReference>
<evidence type="ECO:0000313" key="2">
    <source>
        <dbReference type="EMBL" id="KAB8069062.1"/>
    </source>
</evidence>
<protein>
    <submittedName>
        <fullName evidence="2">Uncharacterized protein</fullName>
    </submittedName>
</protein>
<organism evidence="2 3">
    <name type="scientific">Aspergillus leporis</name>
    <dbReference type="NCBI Taxonomy" id="41062"/>
    <lineage>
        <taxon>Eukaryota</taxon>
        <taxon>Fungi</taxon>
        <taxon>Dikarya</taxon>
        <taxon>Ascomycota</taxon>
        <taxon>Pezizomycotina</taxon>
        <taxon>Eurotiomycetes</taxon>
        <taxon>Eurotiomycetidae</taxon>
        <taxon>Eurotiales</taxon>
        <taxon>Aspergillaceae</taxon>
        <taxon>Aspergillus</taxon>
        <taxon>Aspergillus subgen. Circumdati</taxon>
    </lineage>
</organism>
<dbReference type="PANTHER" id="PTHR42024:SF1">
    <property type="entry name" value="AMINO ACID PERMEASE_ SLC12A DOMAIN-CONTAINING PROTEIN"/>
    <property type="match status" value="1"/>
</dbReference>
<gene>
    <name evidence="2" type="ORF">BDV29DRAFT_161795</name>
</gene>
<dbReference type="Proteomes" id="UP000326565">
    <property type="component" value="Unassembled WGS sequence"/>
</dbReference>
<accession>A0A5N5WPS5</accession>
<feature type="transmembrane region" description="Helical" evidence="1">
    <location>
        <begin position="78"/>
        <end position="97"/>
    </location>
</feature>
<evidence type="ECO:0000313" key="3">
    <source>
        <dbReference type="Proteomes" id="UP000326565"/>
    </source>
</evidence>
<dbReference type="PANTHER" id="PTHR42024">
    <property type="entry name" value="AMINO ACID PERMEASE_ SLC12A DOMAIN-CONTAINING PROTEIN"/>
    <property type="match status" value="1"/>
</dbReference>
<dbReference type="OrthoDB" id="4838853at2759"/>
<proteinExistence type="predicted"/>
<feature type="transmembrane region" description="Helical" evidence="1">
    <location>
        <begin position="52"/>
        <end position="72"/>
    </location>
</feature>